<feature type="domain" description="CTHRC1 C-terminal" evidence="1">
    <location>
        <begin position="300"/>
        <end position="427"/>
    </location>
</feature>
<proteinExistence type="predicted"/>
<reference evidence="2" key="1">
    <citation type="submission" date="2020-06" db="EMBL/GenBank/DDBJ databases">
        <title>Draft genome of Bugula neritina, a colonial animal packing powerful symbionts and potential medicines.</title>
        <authorList>
            <person name="Rayko M."/>
        </authorList>
    </citation>
    <scope>NUCLEOTIDE SEQUENCE [LARGE SCALE GENOMIC DNA]</scope>
    <source>
        <strain evidence="2">Kwan_BN1</strain>
    </source>
</reference>
<gene>
    <name evidence="2" type="ORF">EB796_008187</name>
</gene>
<dbReference type="OrthoDB" id="5985978at2759"/>
<evidence type="ECO:0000313" key="3">
    <source>
        <dbReference type="Proteomes" id="UP000593567"/>
    </source>
</evidence>
<dbReference type="EMBL" id="VXIV02001316">
    <property type="protein sequence ID" value="KAF6033502.1"/>
    <property type="molecule type" value="Genomic_DNA"/>
</dbReference>
<accession>A0A7J7K4E4</accession>
<evidence type="ECO:0000259" key="1">
    <source>
        <dbReference type="Pfam" id="PF25815"/>
    </source>
</evidence>
<organism evidence="2 3">
    <name type="scientific">Bugula neritina</name>
    <name type="common">Brown bryozoan</name>
    <name type="synonym">Sertularia neritina</name>
    <dbReference type="NCBI Taxonomy" id="10212"/>
    <lineage>
        <taxon>Eukaryota</taxon>
        <taxon>Metazoa</taxon>
        <taxon>Spiralia</taxon>
        <taxon>Lophotrochozoa</taxon>
        <taxon>Bryozoa</taxon>
        <taxon>Gymnolaemata</taxon>
        <taxon>Cheilostomatida</taxon>
        <taxon>Flustrina</taxon>
        <taxon>Buguloidea</taxon>
        <taxon>Bugulidae</taxon>
        <taxon>Bugula</taxon>
    </lineage>
</organism>
<sequence length="456" mass="49871">MQVLWACDVIIWQCYEYDEPNYRISQRPHNQSAKGTFISSLITQAEKSATATYPKAADGSALRVVLSISTQSQRDSGESCTRWYFTFNGAECSSPATIDYLQYSKQNVRQFVIPADIDGTCHGLSSGEVIISLKTANCPGMAAATTVGTGHPSMPVTLLVMEITQQKSNGQPPCSTALAFNYQYHTWTEELELTFDASLSSELVKHMQSLHTPALTCHSIVLVPLVQAICNNTLPAGNYTITIYVGNCGTNSLMTYLIGKQNSPSRLHVQEVQTDRPIPYWFDSQEGRIRRSPVAVISRFTYSTTHKHSGEADLIEANITKQYTGTALRLVISAPHKISIYGGGCVVWYMKIDNQECKNPGPIAASIEMDFKASNHLPLQGNCVLIESTTIVHTVSGLCYGIAPGEHLITYAVKSCSSDLAFDTVTAASTDMHLFVEELRLTSVRSCVPGPPINCS</sequence>
<dbReference type="Pfam" id="PF25815">
    <property type="entry name" value="CTHRC1_C"/>
    <property type="match status" value="2"/>
</dbReference>
<protein>
    <recommendedName>
        <fullName evidence="1">CTHRC1 C-terminal domain-containing protein</fullName>
    </recommendedName>
</protein>
<dbReference type="InterPro" id="IPR057873">
    <property type="entry name" value="CTHRC1_C"/>
</dbReference>
<keyword evidence="3" id="KW-1185">Reference proteome</keyword>
<evidence type="ECO:0000313" key="2">
    <source>
        <dbReference type="EMBL" id="KAF6033502.1"/>
    </source>
</evidence>
<dbReference type="Proteomes" id="UP000593567">
    <property type="component" value="Unassembled WGS sequence"/>
</dbReference>
<dbReference type="AlphaFoldDB" id="A0A7J7K4E4"/>
<name>A0A7J7K4E4_BUGNE</name>
<comment type="caution">
    <text evidence="2">The sequence shown here is derived from an EMBL/GenBank/DDBJ whole genome shotgun (WGS) entry which is preliminary data.</text>
</comment>
<feature type="domain" description="CTHRC1 C-terminal" evidence="1">
    <location>
        <begin position="50"/>
        <end position="153"/>
    </location>
</feature>